<dbReference type="GO" id="GO:0003992">
    <property type="term" value="F:N2-acetyl-L-ornithine:2-oxoglutarate 5-aminotransferase activity"/>
    <property type="evidence" value="ECO:0007669"/>
    <property type="project" value="UniProtKB-UniRule"/>
</dbReference>
<dbReference type="AlphaFoldDB" id="A0A926IS31"/>
<feature type="binding site" evidence="5">
    <location>
        <position position="140"/>
    </location>
    <ligand>
        <name>pyridoxal 5'-phosphate</name>
        <dbReference type="ChEBI" id="CHEBI:597326"/>
    </ligand>
</feature>
<dbReference type="InterPro" id="IPR015422">
    <property type="entry name" value="PyrdxlP-dep_Trfase_small"/>
</dbReference>
<dbReference type="InterPro" id="IPR004636">
    <property type="entry name" value="AcOrn/SuccOrn_fam"/>
</dbReference>
<dbReference type="InterPro" id="IPR050103">
    <property type="entry name" value="Class-III_PLP-dep_AT"/>
</dbReference>
<name>A0A926IS31_9FIRM</name>
<dbReference type="SUPFAM" id="SSF53383">
    <property type="entry name" value="PLP-dependent transferases"/>
    <property type="match status" value="1"/>
</dbReference>
<dbReference type="Proteomes" id="UP000647416">
    <property type="component" value="Unassembled WGS sequence"/>
</dbReference>
<dbReference type="GO" id="GO:0030170">
    <property type="term" value="F:pyridoxal phosphate binding"/>
    <property type="evidence" value="ECO:0007669"/>
    <property type="project" value="InterPro"/>
</dbReference>
<keyword evidence="7" id="KW-1185">Reference proteome</keyword>
<keyword evidence="1 5" id="KW-0032">Aminotransferase</keyword>
<dbReference type="PIRSF" id="PIRSF000521">
    <property type="entry name" value="Transaminase_4ab_Lys_Orn"/>
    <property type="match status" value="1"/>
</dbReference>
<keyword evidence="2 5" id="KW-0028">Amino-acid biosynthesis</keyword>
<keyword evidence="3 5" id="KW-0808">Transferase</keyword>
<feature type="binding site" evidence="5">
    <location>
        <begin position="225"/>
        <end position="228"/>
    </location>
    <ligand>
        <name>pyridoxal 5'-phosphate</name>
        <dbReference type="ChEBI" id="CHEBI:597326"/>
    </ligand>
</feature>
<feature type="binding site" evidence="5">
    <location>
        <position position="283"/>
    </location>
    <ligand>
        <name>pyridoxal 5'-phosphate</name>
        <dbReference type="ChEBI" id="CHEBI:597326"/>
    </ligand>
</feature>
<dbReference type="Pfam" id="PF00202">
    <property type="entry name" value="Aminotran_3"/>
    <property type="match status" value="1"/>
</dbReference>
<comment type="subcellular location">
    <subcellularLocation>
        <location evidence="5">Cytoplasm</location>
    </subcellularLocation>
</comment>
<evidence type="ECO:0000313" key="6">
    <source>
        <dbReference type="EMBL" id="MBC8595964.1"/>
    </source>
</evidence>
<dbReference type="GO" id="GO:0006526">
    <property type="term" value="P:L-arginine biosynthetic process"/>
    <property type="evidence" value="ECO:0007669"/>
    <property type="project" value="UniProtKB-UniRule"/>
</dbReference>
<dbReference type="InterPro" id="IPR049704">
    <property type="entry name" value="Aminotrans_3_PPA_site"/>
</dbReference>
<dbReference type="GO" id="GO:0042802">
    <property type="term" value="F:identical protein binding"/>
    <property type="evidence" value="ECO:0007669"/>
    <property type="project" value="TreeGrafter"/>
</dbReference>
<dbReference type="RefSeq" id="WP_262431541.1">
    <property type="nucleotide sequence ID" value="NZ_JACRTE010000003.1"/>
</dbReference>
<dbReference type="EMBL" id="JACRTE010000003">
    <property type="protein sequence ID" value="MBC8595964.1"/>
    <property type="molecule type" value="Genomic_DNA"/>
</dbReference>
<sequence length="398" mass="43786">MNYTLDEIIDIDKKYYMNTFGGRTKVAFENGEGIKLFSKNGEVFYDFMAGIAVNALGYGHKKYTDALKNQIDKLIHTSSLYYIENQAAAAKMLVEMSVFDKCFFANSGAEANEGAIKLARKYFYNKGIDKYEIISLKNSFHGRTVTTATATGQEKYRKPYSPLTPGFEYAEINNIGSVKEKITPHTAAVMLEFIQGESGVNVCTAEFIEGIKKLCAENNILLIADEVQTGMGRTGKMFAYEHYNIEPDIMTLAKALGGGVPIGALLAKDEIASAFTPGDHGTTFGGNPLCTGAAIAVMNIFKDEKIVENSAENGKYFMEKLKNLPQKFISEIRGKGLMIGVQFSSPIAGEIKAKLFENHILVGAVGGDILRILPPLIITKDEIDLFVNTLEKILTEEF</sequence>
<dbReference type="InterPro" id="IPR015421">
    <property type="entry name" value="PyrdxlP-dep_Trfase_major"/>
</dbReference>
<comment type="caution">
    <text evidence="6">The sequence shown here is derived from an EMBL/GenBank/DDBJ whole genome shotgun (WGS) entry which is preliminary data.</text>
</comment>
<dbReference type="InterPro" id="IPR005814">
    <property type="entry name" value="Aminotrans_3"/>
</dbReference>
<dbReference type="NCBIfam" id="TIGR00707">
    <property type="entry name" value="argD"/>
    <property type="match status" value="1"/>
</dbReference>
<comment type="subunit">
    <text evidence="5">Homodimer.</text>
</comment>
<evidence type="ECO:0000256" key="5">
    <source>
        <dbReference type="HAMAP-Rule" id="MF_01107"/>
    </source>
</evidence>
<evidence type="ECO:0000313" key="7">
    <source>
        <dbReference type="Proteomes" id="UP000647416"/>
    </source>
</evidence>
<dbReference type="PANTHER" id="PTHR11986:SF79">
    <property type="entry name" value="ACETYLORNITHINE AMINOTRANSFERASE, MITOCHONDRIAL"/>
    <property type="match status" value="1"/>
</dbReference>
<dbReference type="EC" id="2.6.1.11" evidence="5"/>
<evidence type="ECO:0000256" key="2">
    <source>
        <dbReference type="ARBA" id="ARBA00022605"/>
    </source>
</evidence>
<feature type="binding site" evidence="5">
    <location>
        <begin position="108"/>
        <end position="109"/>
    </location>
    <ligand>
        <name>pyridoxal 5'-phosphate</name>
        <dbReference type="ChEBI" id="CHEBI:597326"/>
    </ligand>
</feature>
<accession>A0A926IS31</accession>
<feature type="binding site" evidence="5">
    <location>
        <position position="143"/>
    </location>
    <ligand>
        <name>N(2)-acetyl-L-ornithine</name>
        <dbReference type="ChEBI" id="CHEBI:57805"/>
    </ligand>
</feature>
<dbReference type="InterPro" id="IPR015424">
    <property type="entry name" value="PyrdxlP-dep_Trfase"/>
</dbReference>
<proteinExistence type="inferred from homology"/>
<feature type="binding site" evidence="5">
    <location>
        <position position="282"/>
    </location>
    <ligand>
        <name>N(2)-acetyl-L-ornithine</name>
        <dbReference type="ChEBI" id="CHEBI:57805"/>
    </ligand>
</feature>
<keyword evidence="5" id="KW-0055">Arginine biosynthesis</keyword>
<protein>
    <recommendedName>
        <fullName evidence="5">Acetylornithine aminotransferase</fullName>
        <shortName evidence="5">ACOAT</shortName>
        <ecNumber evidence="5">2.6.1.11</ecNumber>
    </recommendedName>
</protein>
<dbReference type="Gene3D" id="3.40.640.10">
    <property type="entry name" value="Type I PLP-dependent aspartate aminotransferase-like (Major domain)"/>
    <property type="match status" value="1"/>
</dbReference>
<evidence type="ECO:0000256" key="3">
    <source>
        <dbReference type="ARBA" id="ARBA00022679"/>
    </source>
</evidence>
<evidence type="ECO:0000256" key="1">
    <source>
        <dbReference type="ARBA" id="ARBA00022576"/>
    </source>
</evidence>
<organism evidence="6 7">
    <name type="scientific">Qingrenia yutianensis</name>
    <dbReference type="NCBI Taxonomy" id="2763676"/>
    <lineage>
        <taxon>Bacteria</taxon>
        <taxon>Bacillati</taxon>
        <taxon>Bacillota</taxon>
        <taxon>Clostridia</taxon>
        <taxon>Eubacteriales</taxon>
        <taxon>Oscillospiraceae</taxon>
        <taxon>Qingrenia</taxon>
    </lineage>
</organism>
<dbReference type="NCBIfam" id="NF002325">
    <property type="entry name" value="PRK01278.1"/>
    <property type="match status" value="1"/>
</dbReference>
<dbReference type="HAMAP" id="MF_01107">
    <property type="entry name" value="ArgD_aminotrans_3"/>
    <property type="match status" value="1"/>
</dbReference>
<dbReference type="Gene3D" id="3.90.1150.10">
    <property type="entry name" value="Aspartate Aminotransferase, domain 1"/>
    <property type="match status" value="1"/>
</dbReference>
<dbReference type="PROSITE" id="PS00600">
    <property type="entry name" value="AA_TRANSFER_CLASS_3"/>
    <property type="match status" value="1"/>
</dbReference>
<comment type="similarity">
    <text evidence="5">Belongs to the class-III pyridoxal-phosphate-dependent aminotransferase family. ArgD subfamily.</text>
</comment>
<comment type="cofactor">
    <cofactor evidence="5">
        <name>pyridoxal 5'-phosphate</name>
        <dbReference type="ChEBI" id="CHEBI:597326"/>
    </cofactor>
    <text evidence="5">Binds 1 pyridoxal phosphate per subunit.</text>
</comment>
<comment type="pathway">
    <text evidence="5">Amino-acid biosynthesis; L-arginine biosynthesis; N(2)-acetyl-L-ornithine from L-glutamate: step 4/4.</text>
</comment>
<dbReference type="GO" id="GO:0005737">
    <property type="term" value="C:cytoplasm"/>
    <property type="evidence" value="ECO:0007669"/>
    <property type="project" value="UniProtKB-SubCell"/>
</dbReference>
<reference evidence="6" key="1">
    <citation type="submission" date="2020-08" db="EMBL/GenBank/DDBJ databases">
        <title>Genome public.</title>
        <authorList>
            <person name="Liu C."/>
            <person name="Sun Q."/>
        </authorList>
    </citation>
    <scope>NUCLEOTIDE SEQUENCE</scope>
    <source>
        <strain evidence="6">NSJ-50</strain>
    </source>
</reference>
<gene>
    <name evidence="5" type="primary">argD</name>
    <name evidence="6" type="ORF">H8706_03655</name>
</gene>
<evidence type="ECO:0000256" key="4">
    <source>
        <dbReference type="ARBA" id="ARBA00022898"/>
    </source>
</evidence>
<keyword evidence="5" id="KW-0963">Cytoplasm</keyword>
<dbReference type="CDD" id="cd00610">
    <property type="entry name" value="OAT_like"/>
    <property type="match status" value="1"/>
</dbReference>
<keyword evidence="4 5" id="KW-0663">Pyridoxal phosphate</keyword>
<comment type="catalytic activity">
    <reaction evidence="5">
        <text>N(2)-acetyl-L-ornithine + 2-oxoglutarate = N-acetyl-L-glutamate 5-semialdehyde + L-glutamate</text>
        <dbReference type="Rhea" id="RHEA:18049"/>
        <dbReference type="ChEBI" id="CHEBI:16810"/>
        <dbReference type="ChEBI" id="CHEBI:29123"/>
        <dbReference type="ChEBI" id="CHEBI:29985"/>
        <dbReference type="ChEBI" id="CHEBI:57805"/>
        <dbReference type="EC" id="2.6.1.11"/>
    </reaction>
</comment>
<dbReference type="FunFam" id="3.40.640.10:FF:000004">
    <property type="entry name" value="Acetylornithine aminotransferase"/>
    <property type="match status" value="1"/>
</dbReference>
<comment type="miscellaneous">
    <text evidence="5">May also have succinyldiaminopimelate aminotransferase activity, thus carrying out the corresponding step in lysine biosynthesis.</text>
</comment>
<feature type="modified residue" description="N6-(pyridoxal phosphate)lysine" evidence="5">
    <location>
        <position position="254"/>
    </location>
</feature>
<dbReference type="PANTHER" id="PTHR11986">
    <property type="entry name" value="AMINOTRANSFERASE CLASS III"/>
    <property type="match status" value="1"/>
</dbReference>